<reference evidence="1" key="1">
    <citation type="journal article" date="2023" name="G3 (Bethesda)">
        <title>A reference genome for the long-term kleptoplast-retaining sea slug Elysia crispata morphotype clarki.</title>
        <authorList>
            <person name="Eastman K.E."/>
            <person name="Pendleton A.L."/>
            <person name="Shaikh M.A."/>
            <person name="Suttiyut T."/>
            <person name="Ogas R."/>
            <person name="Tomko P."/>
            <person name="Gavelis G."/>
            <person name="Widhalm J.R."/>
            <person name="Wisecaver J.H."/>
        </authorList>
    </citation>
    <scope>NUCLEOTIDE SEQUENCE</scope>
    <source>
        <strain evidence="1">ECLA1</strain>
    </source>
</reference>
<keyword evidence="2" id="KW-1185">Reference proteome</keyword>
<dbReference type="EMBL" id="JAWDGP010000740">
    <property type="protein sequence ID" value="KAK3797799.1"/>
    <property type="molecule type" value="Genomic_DNA"/>
</dbReference>
<organism evidence="1 2">
    <name type="scientific">Elysia crispata</name>
    <name type="common">lettuce slug</name>
    <dbReference type="NCBI Taxonomy" id="231223"/>
    <lineage>
        <taxon>Eukaryota</taxon>
        <taxon>Metazoa</taxon>
        <taxon>Spiralia</taxon>
        <taxon>Lophotrochozoa</taxon>
        <taxon>Mollusca</taxon>
        <taxon>Gastropoda</taxon>
        <taxon>Heterobranchia</taxon>
        <taxon>Euthyneura</taxon>
        <taxon>Panpulmonata</taxon>
        <taxon>Sacoglossa</taxon>
        <taxon>Placobranchoidea</taxon>
        <taxon>Plakobranchidae</taxon>
        <taxon>Elysia</taxon>
    </lineage>
</organism>
<evidence type="ECO:0000313" key="1">
    <source>
        <dbReference type="EMBL" id="KAK3797799.1"/>
    </source>
</evidence>
<name>A0AAE1B0Y7_9GAST</name>
<sequence>MSSTLNIELVYETDETSYEGRKTSSVLPLYSLLSLLMRLSIRLVRNSVSFSFFFFTYALNAILKDIAFTSVSYDIDIEYSGFGTLSAALYRPFSDSLRAFTVFNPRLTGIYRTDSVGSACLVTHLQ</sequence>
<dbReference type="AlphaFoldDB" id="A0AAE1B0Y7"/>
<accession>A0AAE1B0Y7</accession>
<proteinExistence type="predicted"/>
<gene>
    <name evidence="1" type="ORF">RRG08_052399</name>
</gene>
<protein>
    <submittedName>
        <fullName evidence="1">Uncharacterized protein</fullName>
    </submittedName>
</protein>
<comment type="caution">
    <text evidence="1">The sequence shown here is derived from an EMBL/GenBank/DDBJ whole genome shotgun (WGS) entry which is preliminary data.</text>
</comment>
<dbReference type="Proteomes" id="UP001283361">
    <property type="component" value="Unassembled WGS sequence"/>
</dbReference>
<evidence type="ECO:0000313" key="2">
    <source>
        <dbReference type="Proteomes" id="UP001283361"/>
    </source>
</evidence>